<evidence type="ECO:0000256" key="10">
    <source>
        <dbReference type="ARBA" id="ARBA00032598"/>
    </source>
</evidence>
<dbReference type="InterPro" id="IPR005835">
    <property type="entry name" value="NTP_transferase_dom"/>
</dbReference>
<evidence type="ECO:0000256" key="5">
    <source>
        <dbReference type="ARBA" id="ARBA00022679"/>
    </source>
</evidence>
<evidence type="ECO:0000256" key="11">
    <source>
        <dbReference type="ARBA" id="ARBA00049336"/>
    </source>
</evidence>
<gene>
    <name evidence="13" type="ORF">HNR67_004853</name>
</gene>
<keyword evidence="14" id="KW-1185">Reference proteome</keyword>
<dbReference type="PANTHER" id="PTHR43532">
    <property type="entry name" value="GLUCOSE-1-PHOSPHATE THYMIDYLYLTRANSFERASE"/>
    <property type="match status" value="1"/>
</dbReference>
<dbReference type="Pfam" id="PF00483">
    <property type="entry name" value="NTP_transferase"/>
    <property type="match status" value="1"/>
</dbReference>
<dbReference type="Proteomes" id="UP000533598">
    <property type="component" value="Unassembled WGS sequence"/>
</dbReference>
<proteinExistence type="inferred from homology"/>
<dbReference type="Gene3D" id="3.90.550.10">
    <property type="entry name" value="Spore Coat Polysaccharide Biosynthesis Protein SpsA, Chain A"/>
    <property type="match status" value="1"/>
</dbReference>
<evidence type="ECO:0000256" key="4">
    <source>
        <dbReference type="ARBA" id="ARBA00017654"/>
    </source>
</evidence>
<organism evidence="13 14">
    <name type="scientific">Crossiella cryophila</name>
    <dbReference type="NCBI Taxonomy" id="43355"/>
    <lineage>
        <taxon>Bacteria</taxon>
        <taxon>Bacillati</taxon>
        <taxon>Actinomycetota</taxon>
        <taxon>Actinomycetes</taxon>
        <taxon>Pseudonocardiales</taxon>
        <taxon>Pseudonocardiaceae</taxon>
        <taxon>Crossiella</taxon>
    </lineage>
</organism>
<evidence type="ECO:0000256" key="9">
    <source>
        <dbReference type="ARBA" id="ARBA00032492"/>
    </source>
</evidence>
<evidence type="ECO:0000256" key="1">
    <source>
        <dbReference type="ARBA" id="ARBA00001946"/>
    </source>
</evidence>
<dbReference type="InterPro" id="IPR029044">
    <property type="entry name" value="Nucleotide-diphossugar_trans"/>
</dbReference>
<reference evidence="13 14" key="1">
    <citation type="submission" date="2020-08" db="EMBL/GenBank/DDBJ databases">
        <title>Sequencing the genomes of 1000 actinobacteria strains.</title>
        <authorList>
            <person name="Klenk H.-P."/>
        </authorList>
    </citation>
    <scope>NUCLEOTIDE SEQUENCE [LARGE SCALE GENOMIC DNA]</scope>
    <source>
        <strain evidence="13 14">DSM 44230</strain>
    </source>
</reference>
<protein>
    <recommendedName>
        <fullName evidence="4">Glucose-1-phosphate thymidylyltransferase</fullName>
        <ecNumber evidence="3">2.7.7.24</ecNumber>
    </recommendedName>
    <alternativeName>
        <fullName evidence="10">dTDP-glucose pyrophosphorylase</fullName>
    </alternativeName>
    <alternativeName>
        <fullName evidence="9">dTDP-glucose synthase</fullName>
    </alternativeName>
</protein>
<dbReference type="EMBL" id="JACHMH010000001">
    <property type="protein sequence ID" value="MBB4678735.1"/>
    <property type="molecule type" value="Genomic_DNA"/>
</dbReference>
<dbReference type="InterPro" id="IPR005907">
    <property type="entry name" value="G1P_thy_trans_s"/>
</dbReference>
<evidence type="ECO:0000313" key="14">
    <source>
        <dbReference type="Proteomes" id="UP000533598"/>
    </source>
</evidence>
<accession>A0A7W7CCT1</accession>
<comment type="cofactor">
    <cofactor evidence="1">
        <name>Mg(2+)</name>
        <dbReference type="ChEBI" id="CHEBI:18420"/>
    </cofactor>
</comment>
<comment type="caution">
    <text evidence="13">The sequence shown here is derived from an EMBL/GenBank/DDBJ whole genome shotgun (WGS) entry which is preliminary data.</text>
</comment>
<dbReference type="EC" id="2.7.7.24" evidence="3"/>
<keyword evidence="8" id="KW-0460">Magnesium</keyword>
<comment type="catalytic activity">
    <reaction evidence="11">
        <text>dTTP + alpha-D-glucose 1-phosphate + H(+) = dTDP-alpha-D-glucose + diphosphate</text>
        <dbReference type="Rhea" id="RHEA:15225"/>
        <dbReference type="ChEBI" id="CHEBI:15378"/>
        <dbReference type="ChEBI" id="CHEBI:33019"/>
        <dbReference type="ChEBI" id="CHEBI:37568"/>
        <dbReference type="ChEBI" id="CHEBI:57477"/>
        <dbReference type="ChEBI" id="CHEBI:58601"/>
        <dbReference type="EC" id="2.7.7.24"/>
    </reaction>
</comment>
<evidence type="ECO:0000313" key="13">
    <source>
        <dbReference type="EMBL" id="MBB4678735.1"/>
    </source>
</evidence>
<keyword evidence="5" id="KW-0808">Transferase</keyword>
<dbReference type="GO" id="GO:0046872">
    <property type="term" value="F:metal ion binding"/>
    <property type="evidence" value="ECO:0007669"/>
    <property type="project" value="UniProtKB-KW"/>
</dbReference>
<evidence type="ECO:0000256" key="2">
    <source>
        <dbReference type="ARBA" id="ARBA00010480"/>
    </source>
</evidence>
<name>A0A7W7CCT1_9PSEU</name>
<evidence type="ECO:0000256" key="7">
    <source>
        <dbReference type="ARBA" id="ARBA00022723"/>
    </source>
</evidence>
<feature type="domain" description="Nucleotidyl transferase" evidence="12">
    <location>
        <begin position="23"/>
        <end position="86"/>
    </location>
</feature>
<keyword evidence="6" id="KW-0548">Nucleotidyltransferase</keyword>
<evidence type="ECO:0000256" key="3">
    <source>
        <dbReference type="ARBA" id="ARBA00012461"/>
    </source>
</evidence>
<dbReference type="PANTHER" id="PTHR43532:SF1">
    <property type="entry name" value="GLUCOSE-1-PHOSPHATE THYMIDYLYLTRANSFERASE 1"/>
    <property type="match status" value="1"/>
</dbReference>
<dbReference type="GO" id="GO:0008879">
    <property type="term" value="F:glucose-1-phosphate thymidylyltransferase activity"/>
    <property type="evidence" value="ECO:0007669"/>
    <property type="project" value="UniProtKB-EC"/>
</dbReference>
<evidence type="ECO:0000259" key="12">
    <source>
        <dbReference type="Pfam" id="PF00483"/>
    </source>
</evidence>
<evidence type="ECO:0000256" key="6">
    <source>
        <dbReference type="ARBA" id="ARBA00022695"/>
    </source>
</evidence>
<keyword evidence="7" id="KW-0479">Metal-binding</keyword>
<dbReference type="AlphaFoldDB" id="A0A7W7CCT1"/>
<sequence length="114" mass="12504">MLGDNIFQGTGFSRVLTCARKDLDQAGRLVSMEEKPSNPKPDQAITGLYCYDNDVFDIARGIKPSDRGELEITDVNRVDVEQGRGQLIPLGHAMIDSAYGRYVMEVARTLASPG</sequence>
<dbReference type="SUPFAM" id="SSF53448">
    <property type="entry name" value="Nucleotide-diphospho-sugar transferases"/>
    <property type="match status" value="1"/>
</dbReference>
<dbReference type="RefSeq" id="WP_312987942.1">
    <property type="nucleotide sequence ID" value="NZ_BAAAUI010000010.1"/>
</dbReference>
<comment type="similarity">
    <text evidence="2">Belongs to the glucose-1-phosphate thymidylyltransferase family.</text>
</comment>
<evidence type="ECO:0000256" key="8">
    <source>
        <dbReference type="ARBA" id="ARBA00022842"/>
    </source>
</evidence>